<dbReference type="STRING" id="251221.gene:10757849"/>
<sequence length="239" mass="26050">MNLGTLYGIGVGPGDPELLTLKGLRVLRSAAVVACPADRTGRPGLAARIAAPHLRREQRLTPLYLPFVSDEAVLAAAWSAAADTLYADLALGLDVAFISEGDVSLFSTFTYILREFQERYAQVAVRIIPGIASPLAAAAALQLPLAIGDETLTILPAMHRIEELEAACAPGRIVVLLKVAPVYEQVYTWLKASDRLEQAHLLCWVSAKEERIYRRLPAAAERLPYFSLLIIRPEPAARR</sequence>
<dbReference type="Proteomes" id="UP000000557">
    <property type="component" value="Chromosome"/>
</dbReference>
<dbReference type="InterPro" id="IPR014776">
    <property type="entry name" value="4pyrrole_Mease_sub2"/>
</dbReference>
<comment type="pathway">
    <text evidence="1">Cofactor biosynthesis; adenosylcobalamin biosynthesis.</text>
</comment>
<dbReference type="InParanoid" id="Q7NNN4"/>
<evidence type="ECO:0000256" key="1">
    <source>
        <dbReference type="ARBA" id="ARBA00004953"/>
    </source>
</evidence>
<dbReference type="InterPro" id="IPR006364">
    <property type="entry name" value="CobI/CbiL/CobIJ_dom"/>
</dbReference>
<dbReference type="GO" id="GO:0030788">
    <property type="term" value="F:precorrin-2 C20-methyltransferase activity"/>
    <property type="evidence" value="ECO:0007669"/>
    <property type="project" value="InterPro"/>
</dbReference>
<dbReference type="PIRSF" id="PIRSF036427">
    <property type="entry name" value="Precrrn-2_mtase"/>
    <property type="match status" value="1"/>
</dbReference>
<evidence type="ECO:0000256" key="4">
    <source>
        <dbReference type="ARBA" id="ARBA00022603"/>
    </source>
</evidence>
<dbReference type="RefSeq" id="WP_011140380.1">
    <property type="nucleotide sequence ID" value="NC_005125.1"/>
</dbReference>
<dbReference type="NCBIfam" id="TIGR01467">
    <property type="entry name" value="cobI_cbiL"/>
    <property type="match status" value="1"/>
</dbReference>
<dbReference type="InterPro" id="IPR014777">
    <property type="entry name" value="4pyrrole_Mease_sub1"/>
</dbReference>
<keyword evidence="4 9" id="KW-0489">Methyltransferase</keyword>
<reference evidence="9 10" key="2">
    <citation type="journal article" date="2003" name="DNA Res.">
        <title>Complete genome structure of Gloeobacter violaceus PCC 7421, a cyanobacterium that lacks thylakoids (supplement).</title>
        <authorList>
            <person name="Nakamura Y."/>
            <person name="Kaneko T."/>
            <person name="Sato S."/>
            <person name="Mimuro M."/>
            <person name="Miyashita H."/>
            <person name="Tsuchiya T."/>
            <person name="Sasamoto S."/>
            <person name="Watanabe A."/>
            <person name="Kawashima K."/>
            <person name="Kishida Y."/>
            <person name="Kiyokawa C."/>
            <person name="Kohara M."/>
            <person name="Matsumoto M."/>
            <person name="Matsuno A."/>
            <person name="Nakazaki N."/>
            <person name="Shimpo S."/>
            <person name="Takeuchi C."/>
            <person name="Yamada M."/>
            <person name="Tabata S."/>
        </authorList>
    </citation>
    <scope>NUCLEOTIDE SEQUENCE [LARGE SCALE GENOMIC DNA]</scope>
    <source>
        <strain evidence="10">ATCC 29082 / PCC 7421</strain>
    </source>
</reference>
<dbReference type="PATRIC" id="fig|251221.4.peg.384"/>
<organism evidence="9 10">
    <name type="scientific">Gloeobacter violaceus (strain ATCC 29082 / PCC 7421)</name>
    <dbReference type="NCBI Taxonomy" id="251221"/>
    <lineage>
        <taxon>Bacteria</taxon>
        <taxon>Bacillati</taxon>
        <taxon>Cyanobacteriota</taxon>
        <taxon>Cyanophyceae</taxon>
        <taxon>Gloeobacterales</taxon>
        <taxon>Gloeobacteraceae</taxon>
        <taxon>Gloeobacter</taxon>
    </lineage>
</organism>
<dbReference type="OrthoDB" id="9804789at2"/>
<dbReference type="EnsemblBacteria" id="BAC88318">
    <property type="protein sequence ID" value="BAC88318"/>
    <property type="gene ID" value="BAC88318"/>
</dbReference>
<dbReference type="InterPro" id="IPR012382">
    <property type="entry name" value="CobI/CbiL"/>
</dbReference>
<dbReference type="NCBIfam" id="NF004614">
    <property type="entry name" value="PRK05948.1"/>
    <property type="match status" value="1"/>
</dbReference>
<dbReference type="PANTHER" id="PTHR43467:SF2">
    <property type="entry name" value="COBALT-PRECORRIN-2 C(20)-METHYLTRANSFERASE"/>
    <property type="match status" value="1"/>
</dbReference>
<dbReference type="PhylomeDB" id="Q7NNN4"/>
<keyword evidence="3" id="KW-0169">Cobalamin biosynthesis</keyword>
<dbReference type="Gene3D" id="3.30.950.10">
    <property type="entry name" value="Methyltransferase, Cobalt-precorrin-4 Transmethylase, Domain 2"/>
    <property type="match status" value="1"/>
</dbReference>
<evidence type="ECO:0000313" key="10">
    <source>
        <dbReference type="Proteomes" id="UP000000557"/>
    </source>
</evidence>
<dbReference type="InterPro" id="IPR000878">
    <property type="entry name" value="4pyrrol_Mease"/>
</dbReference>
<dbReference type="EMBL" id="BA000045">
    <property type="protein sequence ID" value="BAC88318.1"/>
    <property type="molecule type" value="Genomic_DNA"/>
</dbReference>
<proteinExistence type="inferred from homology"/>
<dbReference type="AlphaFoldDB" id="Q7NNN4"/>
<dbReference type="GO" id="GO:0032259">
    <property type="term" value="P:methylation"/>
    <property type="evidence" value="ECO:0007669"/>
    <property type="project" value="UniProtKB-KW"/>
</dbReference>
<accession>Q7NNN4</accession>
<feature type="domain" description="Tetrapyrrole methylase" evidence="8">
    <location>
        <begin position="5"/>
        <end position="214"/>
    </location>
</feature>
<dbReference type="SUPFAM" id="SSF53790">
    <property type="entry name" value="Tetrapyrrole methylase"/>
    <property type="match status" value="1"/>
</dbReference>
<dbReference type="InterPro" id="IPR035996">
    <property type="entry name" value="4pyrrol_Methylase_sf"/>
</dbReference>
<dbReference type="HOGENOM" id="CLU_076014_2_1_3"/>
<name>Q7NNN4_GLOVI</name>
<comment type="similarity">
    <text evidence="2 7">Belongs to the precorrin methyltransferase family.</text>
</comment>
<dbReference type="Gene3D" id="3.40.1010.10">
    <property type="entry name" value="Cobalt-precorrin-4 Transmethylase, Domain 1"/>
    <property type="match status" value="1"/>
</dbReference>
<dbReference type="UniPathway" id="UPA00148"/>
<reference evidence="9 10" key="1">
    <citation type="journal article" date="2003" name="DNA Res.">
        <title>Complete genome structure of Gloeobacter violaceus PCC 7421, a cyanobacterium that lacks thylakoids.</title>
        <authorList>
            <person name="Nakamura Y."/>
            <person name="Kaneko T."/>
            <person name="Sato S."/>
            <person name="Mimuro M."/>
            <person name="Miyashita H."/>
            <person name="Tsuchiya T."/>
            <person name="Sasamoto S."/>
            <person name="Watanabe A."/>
            <person name="Kawashima K."/>
            <person name="Kishida Y."/>
            <person name="Kiyokawa C."/>
            <person name="Kohara M."/>
            <person name="Matsumoto M."/>
            <person name="Matsuno A."/>
            <person name="Nakazaki N."/>
            <person name="Shimpo S."/>
            <person name="Takeuchi C."/>
            <person name="Yamada M."/>
            <person name="Tabata S."/>
        </authorList>
    </citation>
    <scope>NUCLEOTIDE SEQUENCE [LARGE SCALE GENOMIC DNA]</scope>
    <source>
        <strain evidence="10">ATCC 29082 / PCC 7421</strain>
    </source>
</reference>
<evidence type="ECO:0000256" key="5">
    <source>
        <dbReference type="ARBA" id="ARBA00022679"/>
    </source>
</evidence>
<dbReference type="KEGG" id="gvi:gll0377"/>
<evidence type="ECO:0000256" key="6">
    <source>
        <dbReference type="ARBA" id="ARBA00022691"/>
    </source>
</evidence>
<evidence type="ECO:0000256" key="2">
    <source>
        <dbReference type="ARBA" id="ARBA00005879"/>
    </source>
</evidence>
<evidence type="ECO:0000259" key="8">
    <source>
        <dbReference type="Pfam" id="PF00590"/>
    </source>
</evidence>
<keyword evidence="10" id="KW-1185">Reference proteome</keyword>
<evidence type="ECO:0000313" key="9">
    <source>
        <dbReference type="EMBL" id="BAC88318.1"/>
    </source>
</evidence>
<dbReference type="GO" id="GO:0009236">
    <property type="term" value="P:cobalamin biosynthetic process"/>
    <property type="evidence" value="ECO:0007669"/>
    <property type="project" value="UniProtKB-UniRule"/>
</dbReference>
<dbReference type="Pfam" id="PF00590">
    <property type="entry name" value="TP_methylase"/>
    <property type="match status" value="1"/>
</dbReference>
<dbReference type="eggNOG" id="COG2243">
    <property type="taxonomic scope" value="Bacteria"/>
</dbReference>
<dbReference type="CDD" id="cd11645">
    <property type="entry name" value="Precorrin_2_C20_MT"/>
    <property type="match status" value="1"/>
</dbReference>
<dbReference type="PANTHER" id="PTHR43467">
    <property type="entry name" value="COBALT-PRECORRIN-2 C(20)-METHYLTRANSFERASE"/>
    <property type="match status" value="1"/>
</dbReference>
<evidence type="ECO:0000256" key="7">
    <source>
        <dbReference type="PIRNR" id="PIRNR036427"/>
    </source>
</evidence>
<evidence type="ECO:0000256" key="3">
    <source>
        <dbReference type="ARBA" id="ARBA00022573"/>
    </source>
</evidence>
<gene>
    <name evidence="9" type="primary">cobI</name>
</gene>
<keyword evidence="6" id="KW-0949">S-adenosyl-L-methionine</keyword>
<keyword evidence="5" id="KW-0808">Transferase</keyword>
<protein>
    <submittedName>
        <fullName evidence="9">Precorrin-2 methyltransferase</fullName>
    </submittedName>
</protein>